<dbReference type="NCBIfam" id="TIGR01455">
    <property type="entry name" value="glmM"/>
    <property type="match status" value="1"/>
</dbReference>
<dbReference type="FunFam" id="3.40.120.10:FF:000001">
    <property type="entry name" value="Phosphoglucosamine mutase"/>
    <property type="match status" value="1"/>
</dbReference>
<evidence type="ECO:0000256" key="10">
    <source>
        <dbReference type="RuleBase" id="RU004326"/>
    </source>
</evidence>
<dbReference type="AlphaFoldDB" id="A0A2K8SUU4"/>
<feature type="domain" description="Alpha-D-phosphohexomutase alpha/beta/alpha" evidence="14">
    <location>
        <begin position="195"/>
        <end position="292"/>
    </location>
</feature>
<dbReference type="FunFam" id="3.40.120.10:FF:000002">
    <property type="entry name" value="Phosphoglucosamine mutase"/>
    <property type="match status" value="1"/>
</dbReference>
<evidence type="ECO:0000256" key="9">
    <source>
        <dbReference type="HAMAP-Rule" id="MF_01554"/>
    </source>
</evidence>
<dbReference type="GO" id="GO:0005829">
    <property type="term" value="C:cytosol"/>
    <property type="evidence" value="ECO:0007669"/>
    <property type="project" value="TreeGrafter"/>
</dbReference>
<dbReference type="FunFam" id="3.30.310.50:FF:000001">
    <property type="entry name" value="Phosphoglucosamine mutase"/>
    <property type="match status" value="1"/>
</dbReference>
<evidence type="ECO:0000313" key="16">
    <source>
        <dbReference type="EMBL" id="AUB39120.1"/>
    </source>
</evidence>
<dbReference type="InterPro" id="IPR006352">
    <property type="entry name" value="GlmM_bact"/>
</dbReference>
<dbReference type="GO" id="GO:0006048">
    <property type="term" value="P:UDP-N-acetylglucosamine biosynthetic process"/>
    <property type="evidence" value="ECO:0007669"/>
    <property type="project" value="TreeGrafter"/>
</dbReference>
<dbReference type="InterPro" id="IPR036900">
    <property type="entry name" value="A-D-PHexomutase_C_sf"/>
</dbReference>
<gene>
    <name evidence="9" type="primary">glmM</name>
    <name evidence="16" type="ORF">COO91_05108</name>
</gene>
<feature type="binding site" description="via phosphate group" evidence="9">
    <location>
        <position position="139"/>
    </location>
    <ligand>
        <name>Mg(2+)</name>
        <dbReference type="ChEBI" id="CHEBI:18420"/>
    </ligand>
</feature>
<evidence type="ECO:0000259" key="14">
    <source>
        <dbReference type="Pfam" id="PF02879"/>
    </source>
</evidence>
<proteinExistence type="inferred from homology"/>
<dbReference type="CDD" id="cd05802">
    <property type="entry name" value="GlmM"/>
    <property type="match status" value="1"/>
</dbReference>
<feature type="domain" description="Alpha-D-phosphohexomutase C-terminal" evidence="12">
    <location>
        <begin position="415"/>
        <end position="479"/>
    </location>
</feature>
<evidence type="ECO:0000256" key="11">
    <source>
        <dbReference type="RuleBase" id="RU004327"/>
    </source>
</evidence>
<comment type="cofactor">
    <cofactor evidence="9">
        <name>Mg(2+)</name>
        <dbReference type="ChEBI" id="CHEBI:18420"/>
    </cofactor>
    <text evidence="9">Binds 1 Mg(2+) ion per subunit.</text>
</comment>
<dbReference type="Proteomes" id="UP000232003">
    <property type="component" value="Chromosome"/>
</dbReference>
<evidence type="ECO:0000256" key="4">
    <source>
        <dbReference type="ARBA" id="ARBA00022842"/>
    </source>
</evidence>
<feature type="binding site" evidence="9">
    <location>
        <position position="283"/>
    </location>
    <ligand>
        <name>Mg(2+)</name>
        <dbReference type="ChEBI" id="CHEBI:18420"/>
    </ligand>
</feature>
<dbReference type="InterPro" id="IPR016066">
    <property type="entry name" value="A-D-PHexomutase_CS"/>
</dbReference>
<dbReference type="Pfam" id="PF02880">
    <property type="entry name" value="PGM_PMM_III"/>
    <property type="match status" value="1"/>
</dbReference>
<dbReference type="InterPro" id="IPR005846">
    <property type="entry name" value="A-D-PHexomutase_a/b/a-III"/>
</dbReference>
<dbReference type="GO" id="GO:0000287">
    <property type="term" value="F:magnesium ion binding"/>
    <property type="evidence" value="ECO:0007669"/>
    <property type="project" value="UniProtKB-UniRule"/>
</dbReference>
<evidence type="ECO:0000259" key="13">
    <source>
        <dbReference type="Pfam" id="PF02878"/>
    </source>
</evidence>
<evidence type="ECO:0000256" key="6">
    <source>
        <dbReference type="ARBA" id="ARBA00050364"/>
    </source>
</evidence>
<dbReference type="GO" id="GO:0005975">
    <property type="term" value="P:carbohydrate metabolic process"/>
    <property type="evidence" value="ECO:0007669"/>
    <property type="project" value="InterPro"/>
</dbReference>
<feature type="binding site" evidence="9">
    <location>
        <position position="279"/>
    </location>
    <ligand>
        <name>Mg(2+)</name>
        <dbReference type="ChEBI" id="CHEBI:18420"/>
    </ligand>
</feature>
<comment type="similarity">
    <text evidence="1 9 10">Belongs to the phosphohexose mutase family.</text>
</comment>
<dbReference type="GO" id="GO:0009252">
    <property type="term" value="P:peptidoglycan biosynthetic process"/>
    <property type="evidence" value="ECO:0007669"/>
    <property type="project" value="TreeGrafter"/>
</dbReference>
<evidence type="ECO:0000256" key="3">
    <source>
        <dbReference type="ARBA" id="ARBA00022723"/>
    </source>
</evidence>
<feature type="domain" description="Alpha-D-phosphohexomutase alpha/beta/alpha" evidence="13">
    <location>
        <begin position="42"/>
        <end position="170"/>
    </location>
</feature>
<dbReference type="GO" id="GO:0004615">
    <property type="term" value="F:phosphomannomutase activity"/>
    <property type="evidence" value="ECO:0007669"/>
    <property type="project" value="TreeGrafter"/>
</dbReference>
<dbReference type="Pfam" id="PF00408">
    <property type="entry name" value="PGM_PMM_IV"/>
    <property type="match status" value="1"/>
</dbReference>
<dbReference type="RefSeq" id="WP_100900219.1">
    <property type="nucleotide sequence ID" value="NZ_CAWNNC010000001.1"/>
</dbReference>
<evidence type="ECO:0000313" key="17">
    <source>
        <dbReference type="Proteomes" id="UP000232003"/>
    </source>
</evidence>
<accession>A0A2K8SUU4</accession>
<evidence type="ECO:0000259" key="15">
    <source>
        <dbReference type="Pfam" id="PF02880"/>
    </source>
</evidence>
<feature type="binding site" evidence="9">
    <location>
        <position position="281"/>
    </location>
    <ligand>
        <name>Mg(2+)</name>
        <dbReference type="ChEBI" id="CHEBI:18420"/>
    </ligand>
</feature>
<dbReference type="OrthoDB" id="9806956at2"/>
<dbReference type="InterPro" id="IPR016055">
    <property type="entry name" value="A-D-PHexomutase_a/b/a-I/II/III"/>
</dbReference>
<dbReference type="HAMAP" id="MF_01554_B">
    <property type="entry name" value="GlmM_B"/>
    <property type="match status" value="1"/>
</dbReference>
<dbReference type="PROSITE" id="PS00710">
    <property type="entry name" value="PGM_PMM"/>
    <property type="match status" value="1"/>
</dbReference>
<dbReference type="InterPro" id="IPR005844">
    <property type="entry name" value="A-D-PHexomutase_a/b/a-I"/>
</dbReference>
<dbReference type="SUPFAM" id="SSF55957">
    <property type="entry name" value="Phosphoglucomutase, C-terminal domain"/>
    <property type="match status" value="1"/>
</dbReference>
<keyword evidence="4 9" id="KW-0460">Magnesium</keyword>
<evidence type="ECO:0000259" key="12">
    <source>
        <dbReference type="Pfam" id="PF00408"/>
    </source>
</evidence>
<feature type="modified residue" description="Phosphoserine" evidence="9">
    <location>
        <position position="139"/>
    </location>
</feature>
<keyword evidence="2 9" id="KW-0597">Phosphoprotein</keyword>
<keyword evidence="17" id="KW-1185">Reference proteome</keyword>
<evidence type="ECO:0000256" key="7">
    <source>
        <dbReference type="ARBA" id="ARBA00066330"/>
    </source>
</evidence>
<dbReference type="InterPro" id="IPR005845">
    <property type="entry name" value="A-D-PHexomutase_a/b/a-II"/>
</dbReference>
<dbReference type="Gene3D" id="3.30.310.50">
    <property type="entry name" value="Alpha-D-phosphohexomutase, C-terminal domain"/>
    <property type="match status" value="1"/>
</dbReference>
<dbReference type="PANTHER" id="PTHR42946">
    <property type="entry name" value="PHOSPHOHEXOSE MUTASE"/>
    <property type="match status" value="1"/>
</dbReference>
<dbReference type="EC" id="5.4.2.10" evidence="7 9"/>
<name>A0A2K8SUU4_9NOSO</name>
<feature type="domain" description="Alpha-D-phosphohexomutase alpha/beta/alpha" evidence="15">
    <location>
        <begin position="296"/>
        <end position="409"/>
    </location>
</feature>
<protein>
    <recommendedName>
        <fullName evidence="8 9">Phosphoglucosamine mutase</fullName>
        <ecNumber evidence="7 9">5.4.2.10</ecNumber>
    </recommendedName>
</protein>
<dbReference type="InterPro" id="IPR050060">
    <property type="entry name" value="Phosphoglucosamine_mutase"/>
</dbReference>
<evidence type="ECO:0000256" key="2">
    <source>
        <dbReference type="ARBA" id="ARBA00022553"/>
    </source>
</evidence>
<dbReference type="GO" id="GO:0008966">
    <property type="term" value="F:phosphoglucosamine mutase activity"/>
    <property type="evidence" value="ECO:0007669"/>
    <property type="project" value="UniProtKB-UniRule"/>
</dbReference>
<reference evidence="16 17" key="1">
    <citation type="submission" date="2017-11" db="EMBL/GenBank/DDBJ databases">
        <title>Complete genome of a free-living desiccation-tolerant cyanobacterium and its photosynthetic adaptation to extreme terrestrial habitat.</title>
        <authorList>
            <person name="Shang J."/>
        </authorList>
    </citation>
    <scope>NUCLEOTIDE SEQUENCE [LARGE SCALE GENOMIC DNA]</scope>
    <source>
        <strain evidence="16 17">CCNUN1</strain>
    </source>
</reference>
<dbReference type="PANTHER" id="PTHR42946:SF1">
    <property type="entry name" value="PHOSPHOGLUCOMUTASE (ALPHA-D-GLUCOSE-1,6-BISPHOSPHATE-DEPENDENT)"/>
    <property type="match status" value="1"/>
</dbReference>
<keyword evidence="5 9" id="KW-0413">Isomerase</keyword>
<dbReference type="SUPFAM" id="SSF53738">
    <property type="entry name" value="Phosphoglucomutase, first 3 domains"/>
    <property type="match status" value="3"/>
</dbReference>
<sequence>MVSSITRTPGISGGSAPEVDALSKGIESSFALNLIPLPANPLFGTDGIRGQVGELLSAPLALQVGFWTGIVLRNHATQVGPVILGQDSRNSSDMLAMALSAGLTAAGLEVWYLGLCPTPCIAYLTSISDAIGGVMISASHNPPEDNGIKIFGANGGKLPQILQAEIEAGLRGKISPIARVSNCGRHYSRFELVEHYAEALKKPLNGALNLQGMKIVLDLAWGAAVGLAPSVFTEIGAEVICLHNEADGDRINVNCGSTHLDILAATVQEHNADIGFAFDGDADRVLAVDNTGRQVNGDYILYLWGRHLQQNHQLPDNLIVSTVMANLGFEKAWQKIGGNLIRTAVGDQYVQAEMQRTGGMLGGEQSGHILCRHYAVTGDGLLTALHIAALVREAGVPLSQLVDQSFQTYPQLLRNVRVVDRDRRLGWQDCQPVQQAIALAEAAMGDSGRILVRASGTEPVIRVMVEAANAELTNYWTNELVSKVQQHLMD</sequence>
<dbReference type="PRINTS" id="PR00509">
    <property type="entry name" value="PGMPMM"/>
</dbReference>
<dbReference type="EMBL" id="CP024785">
    <property type="protein sequence ID" value="AUB39120.1"/>
    <property type="molecule type" value="Genomic_DNA"/>
</dbReference>
<dbReference type="Pfam" id="PF02879">
    <property type="entry name" value="PGM_PMM_II"/>
    <property type="match status" value="1"/>
</dbReference>
<organism evidence="16 17">
    <name type="scientific">Nostoc flagelliforme CCNUN1</name>
    <dbReference type="NCBI Taxonomy" id="2038116"/>
    <lineage>
        <taxon>Bacteria</taxon>
        <taxon>Bacillati</taxon>
        <taxon>Cyanobacteriota</taxon>
        <taxon>Cyanophyceae</taxon>
        <taxon>Nostocales</taxon>
        <taxon>Nostocaceae</taxon>
        <taxon>Nostoc</taxon>
    </lineage>
</organism>
<evidence type="ECO:0000256" key="5">
    <source>
        <dbReference type="ARBA" id="ARBA00023235"/>
    </source>
</evidence>
<comment type="catalytic activity">
    <reaction evidence="6 9 11">
        <text>alpha-D-glucosamine 1-phosphate = D-glucosamine 6-phosphate</text>
        <dbReference type="Rhea" id="RHEA:23424"/>
        <dbReference type="ChEBI" id="CHEBI:58516"/>
        <dbReference type="ChEBI" id="CHEBI:58725"/>
        <dbReference type="EC" id="5.4.2.10"/>
    </reaction>
</comment>
<comment type="function">
    <text evidence="9 11">Catalyzes the conversion of glucosamine-6-phosphate to glucosamine-1-phosphate.</text>
</comment>
<keyword evidence="3 9" id="KW-0479">Metal-binding</keyword>
<dbReference type="InterPro" id="IPR005841">
    <property type="entry name" value="Alpha-D-phosphohexomutase_SF"/>
</dbReference>
<dbReference type="Pfam" id="PF02878">
    <property type="entry name" value="PGM_PMM_I"/>
    <property type="match status" value="1"/>
</dbReference>
<comment type="PTM">
    <text evidence="9">Activated by phosphorylation.</text>
</comment>
<dbReference type="Gene3D" id="3.40.120.10">
    <property type="entry name" value="Alpha-D-Glucose-1,6-Bisphosphate, subunit A, domain 3"/>
    <property type="match status" value="3"/>
</dbReference>
<feature type="active site" description="Phosphoserine intermediate" evidence="9">
    <location>
        <position position="139"/>
    </location>
</feature>
<dbReference type="InterPro" id="IPR005843">
    <property type="entry name" value="A-D-PHexomutase_C"/>
</dbReference>
<dbReference type="KEGG" id="nfl:COO91_05108"/>
<evidence type="ECO:0000256" key="8">
    <source>
        <dbReference type="ARBA" id="ARBA00068193"/>
    </source>
</evidence>
<evidence type="ECO:0000256" key="1">
    <source>
        <dbReference type="ARBA" id="ARBA00010231"/>
    </source>
</evidence>